<sequence length="145" mass="17478">MTLEEDTKKLRDRVFGMKVKHRIKCGWMKLRKVSGVLCGKRILMKLKGKFYRSVVRPIMLHDSKYWVVDRKIKQSMCVAEMSMLRWMIGVARKDRIWNEYMRDSIGVSSIMGKMRKNRLRWFEHVMIQKETKAVRVVMKMYVESK</sequence>
<dbReference type="AlphaFoldDB" id="A0A8B8FTW3"/>
<dbReference type="PANTHER" id="PTHR46238">
    <property type="entry name" value="REVERSE TRANSCRIPTASE DOMAIN-CONTAINING PROTEIN"/>
    <property type="match status" value="1"/>
</dbReference>
<proteinExistence type="predicted"/>
<dbReference type="OrthoDB" id="6624685at2759"/>
<dbReference type="GeneID" id="112686036"/>
<dbReference type="PANTHER" id="PTHR46238:SF8">
    <property type="entry name" value="ENDONUCLEASE_EXONUCLEASE_PHOSPHATASE DOMAIN-CONTAINING PROTEIN"/>
    <property type="match status" value="1"/>
</dbReference>
<name>A0A8B8FTW3_9HEMI</name>
<organism evidence="1 2">
    <name type="scientific">Sipha flava</name>
    <name type="common">yellow sugarcane aphid</name>
    <dbReference type="NCBI Taxonomy" id="143950"/>
    <lineage>
        <taxon>Eukaryota</taxon>
        <taxon>Metazoa</taxon>
        <taxon>Ecdysozoa</taxon>
        <taxon>Arthropoda</taxon>
        <taxon>Hexapoda</taxon>
        <taxon>Insecta</taxon>
        <taxon>Pterygota</taxon>
        <taxon>Neoptera</taxon>
        <taxon>Paraneoptera</taxon>
        <taxon>Hemiptera</taxon>
        <taxon>Sternorrhyncha</taxon>
        <taxon>Aphidomorpha</taxon>
        <taxon>Aphidoidea</taxon>
        <taxon>Aphididae</taxon>
        <taxon>Sipha</taxon>
    </lineage>
</organism>
<dbReference type="RefSeq" id="XP_025413923.1">
    <property type="nucleotide sequence ID" value="XM_025558138.1"/>
</dbReference>
<protein>
    <submittedName>
        <fullName evidence="2">Uncharacterized protein LOC112686036</fullName>
    </submittedName>
</protein>
<reference evidence="2" key="1">
    <citation type="submission" date="2025-08" db="UniProtKB">
        <authorList>
            <consortium name="RefSeq"/>
        </authorList>
    </citation>
    <scope>IDENTIFICATION</scope>
    <source>
        <tissue evidence="2">Whole body</tissue>
    </source>
</reference>
<evidence type="ECO:0000313" key="2">
    <source>
        <dbReference type="RefSeq" id="XP_025413923.1"/>
    </source>
</evidence>
<keyword evidence="1" id="KW-1185">Reference proteome</keyword>
<accession>A0A8B8FTW3</accession>
<evidence type="ECO:0000313" key="1">
    <source>
        <dbReference type="Proteomes" id="UP000694846"/>
    </source>
</evidence>
<gene>
    <name evidence="2" type="primary">LOC112686036</name>
</gene>
<dbReference type="Proteomes" id="UP000694846">
    <property type="component" value="Unplaced"/>
</dbReference>